<dbReference type="AlphaFoldDB" id="A0AAV7VKN9"/>
<proteinExistence type="predicted"/>
<dbReference type="Proteomes" id="UP001066276">
    <property type="component" value="Chromosome 2_1"/>
</dbReference>
<gene>
    <name evidence="1" type="ORF">NDU88_004989</name>
</gene>
<comment type="caution">
    <text evidence="1">The sequence shown here is derived from an EMBL/GenBank/DDBJ whole genome shotgun (WGS) entry which is preliminary data.</text>
</comment>
<dbReference type="EMBL" id="JANPWB010000003">
    <property type="protein sequence ID" value="KAJ1201175.1"/>
    <property type="molecule type" value="Genomic_DNA"/>
</dbReference>
<organism evidence="1 2">
    <name type="scientific">Pleurodeles waltl</name>
    <name type="common">Iberian ribbed newt</name>
    <dbReference type="NCBI Taxonomy" id="8319"/>
    <lineage>
        <taxon>Eukaryota</taxon>
        <taxon>Metazoa</taxon>
        <taxon>Chordata</taxon>
        <taxon>Craniata</taxon>
        <taxon>Vertebrata</taxon>
        <taxon>Euteleostomi</taxon>
        <taxon>Amphibia</taxon>
        <taxon>Batrachia</taxon>
        <taxon>Caudata</taxon>
        <taxon>Salamandroidea</taxon>
        <taxon>Salamandridae</taxon>
        <taxon>Pleurodelinae</taxon>
        <taxon>Pleurodeles</taxon>
    </lineage>
</organism>
<sequence>MTLLPPQRVAEEAQASTAFPVQLPPVLPYAPLPVPVFQGPPHRLFLDPSRVLLLQGRQVHHSTPLPDHNPPICYSAPGFACTAVLSQKFCGTWRV</sequence>
<keyword evidence="2" id="KW-1185">Reference proteome</keyword>
<evidence type="ECO:0008006" key="3">
    <source>
        <dbReference type="Google" id="ProtNLM"/>
    </source>
</evidence>
<name>A0AAV7VKN9_PLEWA</name>
<accession>A0AAV7VKN9</accession>
<reference evidence="1" key="1">
    <citation type="journal article" date="2022" name="bioRxiv">
        <title>Sequencing and chromosome-scale assembly of the giantPleurodeles waltlgenome.</title>
        <authorList>
            <person name="Brown T."/>
            <person name="Elewa A."/>
            <person name="Iarovenko S."/>
            <person name="Subramanian E."/>
            <person name="Araus A.J."/>
            <person name="Petzold A."/>
            <person name="Susuki M."/>
            <person name="Suzuki K.-i.T."/>
            <person name="Hayashi T."/>
            <person name="Toyoda A."/>
            <person name="Oliveira C."/>
            <person name="Osipova E."/>
            <person name="Leigh N.D."/>
            <person name="Simon A."/>
            <person name="Yun M.H."/>
        </authorList>
    </citation>
    <scope>NUCLEOTIDE SEQUENCE</scope>
    <source>
        <strain evidence="1">20211129_DDA</strain>
        <tissue evidence="1">Liver</tissue>
    </source>
</reference>
<evidence type="ECO:0000313" key="1">
    <source>
        <dbReference type="EMBL" id="KAJ1201175.1"/>
    </source>
</evidence>
<evidence type="ECO:0000313" key="2">
    <source>
        <dbReference type="Proteomes" id="UP001066276"/>
    </source>
</evidence>
<protein>
    <recommendedName>
        <fullName evidence="3">Deleted in azoospermia-associated protein 2</fullName>
    </recommendedName>
</protein>